<evidence type="ECO:0000256" key="8">
    <source>
        <dbReference type="SAM" id="MobiDB-lite"/>
    </source>
</evidence>
<keyword evidence="5" id="KW-0863">Zinc-finger</keyword>
<keyword evidence="11" id="KW-1185">Reference proteome</keyword>
<dbReference type="CDD" id="cd20353">
    <property type="entry name" value="Rcat_RBR_RNF216"/>
    <property type="match status" value="1"/>
</dbReference>
<feature type="region of interest" description="Disordered" evidence="8">
    <location>
        <begin position="185"/>
        <end position="210"/>
    </location>
</feature>
<accession>A0ABD2XLT1</accession>
<proteinExistence type="predicted"/>
<evidence type="ECO:0000256" key="7">
    <source>
        <dbReference type="ARBA" id="ARBA00022833"/>
    </source>
</evidence>
<dbReference type="InterPro" id="IPR047545">
    <property type="entry name" value="BRcat_RBR_RNF216"/>
</dbReference>
<dbReference type="InterPro" id="IPR047546">
    <property type="entry name" value="Rcat_RBR_RNF216"/>
</dbReference>
<keyword evidence="3" id="KW-0479">Metal-binding</keyword>
<keyword evidence="2" id="KW-0808">Transferase</keyword>
<dbReference type="AlphaFoldDB" id="A0ABD2XLT1"/>
<comment type="pathway">
    <text evidence="1">Protein modification; protein ubiquitination.</text>
</comment>
<evidence type="ECO:0000256" key="6">
    <source>
        <dbReference type="ARBA" id="ARBA00022786"/>
    </source>
</evidence>
<keyword evidence="4" id="KW-0677">Repeat</keyword>
<evidence type="ECO:0000256" key="3">
    <source>
        <dbReference type="ARBA" id="ARBA00022723"/>
    </source>
</evidence>
<dbReference type="PANTHER" id="PTHR22770">
    <property type="entry name" value="UBIQUITIN CONJUGATING ENZYME 7 INTERACTING PROTEIN-RELATED"/>
    <property type="match status" value="1"/>
</dbReference>
<dbReference type="SUPFAM" id="SSF57850">
    <property type="entry name" value="RING/U-box"/>
    <property type="match status" value="1"/>
</dbReference>
<evidence type="ECO:0000256" key="4">
    <source>
        <dbReference type="ARBA" id="ARBA00022737"/>
    </source>
</evidence>
<keyword evidence="7" id="KW-0862">Zinc</keyword>
<sequence length="1228" mass="139670">MYDGIFEDFERLKAHINKNGSVAYEASALFELLEDLYPVHGSEQSMQIIAEMYDLQSIRDSSQLPSTTKDEAASNDKSIIDDDIIEIAVPKKHHPVIDLTENSPEPSNEVAVTPPLEEIPSTSMNQTSGENSDANKNSDEESENSDTSDDDLGMLDFESNDWDFGNDFTIPITAPPLLEELEQYREGNQQNSNESDGNQQNSNESDGNQRISVSNEVPEILEENNNDPNNNFNNQINEDNEYQNFMDDLYRTPEYSEEPLKLLMNDQPSTSSENLNKIIKQEISKPGCSTHDSERFDNNSFDSMPNSYMHIPGSSSKQNHEIDEAVPGCSKNLNDTFDEQHSDNSILQDIECIKEIIPWAQDDMIQKLLKRNMHSPDRKQRTLLKLVKHNPKNEEAIKKRKVEDDSYKSYHKLPKFETNKTNKEDSMITSSSAPAHYTCSIMSRDPSRHSYVHPSSSKSDLSKSFEMPMHSKVNANSYMPYSNSNKYVPLKLKSSKSNYQNNTDVVRQYAPLPSRNSVKIKNETIVSGSLLAPSQDAVAMPAGITVNDTKPNFIEVLANTPQIIHINQTKETDSRLDVNKTSPIKPAKLNYRPIIPVSIPDSNPVPKKNMLRPSLFGSSSRCDDDVIIYRRPFPTNSNNQVQDLRLHEDNSTGNCVQFLPEPVRLKIDNNVPSTSSAKEPSKEYDIKIYNHLRSIFPDVESNYIKQIAKIPEGPDQNRDKTLNDLIDHLLQVGPQYTRQKVEYIPVPAVHASIDEQYDYLLGIFPDADPTYLRHFVETNNNKEHAVQEFVQSKLETRDYPTKEQYLAKIKITEQQKQYTTDFKVEKFLEVIPDPISYFENPSRKCTHDPIGKEFLKHIFNKNKVHTISRVYSSSNYNMSITAASLSELGPDMRSKRASSDMPTENIPLLQEMAYIKHKDAIKLHIENLRITEERLFKDLKEKNLLVTCQCCYNDECMPSKCALCNEGHTFCNDCVIRGTDSILADGGTHVQCFTECSSEFSLSTLQKVLKPTKFSALLTKRQLAEVMAAGVDGLVSCPFCHFASIPPPEDKVFRCLNPECMKETCRLCKELNHIPLKCDEVIKKDKALRILEEKMTQALIRTCQNCKRQFYKEDGGCNKMSCVCGALQCYVCDQLIKGYDHFNSQGSRNTDKCPLWTDDRRMHAEGVRKVAEDLKKNLQKMNPNLQIDTEKLLPKLPPKVRGPHDDIPNSNVLPEHVRRIAESRILPP</sequence>
<feature type="compositionally biased region" description="Polar residues" evidence="8">
    <location>
        <begin position="120"/>
        <end position="129"/>
    </location>
</feature>
<feature type="region of interest" description="Disordered" evidence="8">
    <location>
        <begin position="95"/>
        <end position="168"/>
    </location>
</feature>
<evidence type="ECO:0000313" key="11">
    <source>
        <dbReference type="Proteomes" id="UP001627154"/>
    </source>
</evidence>
<dbReference type="GO" id="GO:0008270">
    <property type="term" value="F:zinc ion binding"/>
    <property type="evidence" value="ECO:0007669"/>
    <property type="project" value="UniProtKB-KW"/>
</dbReference>
<protein>
    <recommendedName>
        <fullName evidence="9">RING-type domain-containing protein</fullName>
    </recommendedName>
</protein>
<feature type="domain" description="RING-type" evidence="9">
    <location>
        <begin position="944"/>
        <end position="1153"/>
    </location>
</feature>
<dbReference type="CDD" id="cd20339">
    <property type="entry name" value="BRcat_RBR_RNF216"/>
    <property type="match status" value="1"/>
</dbReference>
<reference evidence="10 11" key="1">
    <citation type="journal article" date="2024" name="bioRxiv">
        <title>A reference genome for Trichogramma kaykai: A tiny desert-dwelling parasitoid wasp with competing sex-ratio distorters.</title>
        <authorList>
            <person name="Culotta J."/>
            <person name="Lindsey A.R."/>
        </authorList>
    </citation>
    <scope>NUCLEOTIDE SEQUENCE [LARGE SCALE GENOMIC DNA]</scope>
    <source>
        <strain evidence="10 11">KSX58</strain>
    </source>
</reference>
<dbReference type="InterPro" id="IPR044066">
    <property type="entry name" value="TRIAD_supradom"/>
</dbReference>
<dbReference type="Pfam" id="PF26200">
    <property type="entry name" value="Rcat_RNF216"/>
    <property type="match status" value="1"/>
</dbReference>
<keyword evidence="6" id="KW-0833">Ubl conjugation pathway</keyword>
<feature type="compositionally biased region" description="Polar residues" evidence="8">
    <location>
        <begin position="186"/>
        <end position="210"/>
    </location>
</feature>
<dbReference type="GO" id="GO:0016740">
    <property type="term" value="F:transferase activity"/>
    <property type="evidence" value="ECO:0007669"/>
    <property type="project" value="UniProtKB-KW"/>
</dbReference>
<dbReference type="EMBL" id="JBJJXI010000019">
    <property type="protein sequence ID" value="KAL3406373.1"/>
    <property type="molecule type" value="Genomic_DNA"/>
</dbReference>
<organism evidence="10 11">
    <name type="scientific">Trichogramma kaykai</name>
    <dbReference type="NCBI Taxonomy" id="54128"/>
    <lineage>
        <taxon>Eukaryota</taxon>
        <taxon>Metazoa</taxon>
        <taxon>Ecdysozoa</taxon>
        <taxon>Arthropoda</taxon>
        <taxon>Hexapoda</taxon>
        <taxon>Insecta</taxon>
        <taxon>Pterygota</taxon>
        <taxon>Neoptera</taxon>
        <taxon>Endopterygota</taxon>
        <taxon>Hymenoptera</taxon>
        <taxon>Apocrita</taxon>
        <taxon>Proctotrupomorpha</taxon>
        <taxon>Chalcidoidea</taxon>
        <taxon>Trichogrammatidae</taxon>
        <taxon>Trichogramma</taxon>
    </lineage>
</organism>
<evidence type="ECO:0000256" key="2">
    <source>
        <dbReference type="ARBA" id="ARBA00022679"/>
    </source>
</evidence>
<dbReference type="PROSITE" id="PS51873">
    <property type="entry name" value="TRIAD"/>
    <property type="match status" value="1"/>
</dbReference>
<evidence type="ECO:0000256" key="1">
    <source>
        <dbReference type="ARBA" id="ARBA00004906"/>
    </source>
</evidence>
<feature type="compositionally biased region" description="Acidic residues" evidence="8">
    <location>
        <begin position="140"/>
        <end position="161"/>
    </location>
</feature>
<dbReference type="Proteomes" id="UP001627154">
    <property type="component" value="Unassembled WGS sequence"/>
</dbReference>
<evidence type="ECO:0000259" key="9">
    <source>
        <dbReference type="PROSITE" id="PS51873"/>
    </source>
</evidence>
<evidence type="ECO:0000313" key="10">
    <source>
        <dbReference type="EMBL" id="KAL3406373.1"/>
    </source>
</evidence>
<dbReference type="InterPro" id="IPR051628">
    <property type="entry name" value="LUBAC_E3_Ligases"/>
</dbReference>
<gene>
    <name evidence="10" type="ORF">TKK_001710</name>
</gene>
<name>A0ABD2XLT1_9HYME</name>
<evidence type="ECO:0000256" key="5">
    <source>
        <dbReference type="ARBA" id="ARBA00022771"/>
    </source>
</evidence>
<dbReference type="PANTHER" id="PTHR22770:SF47">
    <property type="entry name" value="E3 UBIQUITIN-PROTEIN LIGASE RNF216"/>
    <property type="match status" value="1"/>
</dbReference>
<comment type="caution">
    <text evidence="10">The sequence shown here is derived from an EMBL/GenBank/DDBJ whole genome shotgun (WGS) entry which is preliminary data.</text>
</comment>